<evidence type="ECO:0000256" key="3">
    <source>
        <dbReference type="ARBA" id="ARBA00022801"/>
    </source>
</evidence>
<dbReference type="PIRSF" id="PIRSF005902">
    <property type="entry name" value="DNase_TatD"/>
    <property type="match status" value="1"/>
</dbReference>
<sequence>MKAEKAEDHSKRIPMLDAHIHLDQYSDGEIDSMLAEAERDALQGLVAVSMNLESCQRTEKLAARYPALVKPAYGYHPEQPVPSAEELGRLLAWTRKRAEHMTAVGEVGLPYYLRREKEEAGEPFELQPYIEVLERFLALAAELDKPVVLHAVYEDADLVCDLLDKYGIKRAHFHWFKGAETTVRRMADRGYFVSFTPDILYEPEIRQLALLYPPEQIMAETDGPWPFEGPFEGQATHPRMVHEVAAALAELYSWTCEEAAELLEANTRRFYRI</sequence>
<evidence type="ECO:0000256" key="1">
    <source>
        <dbReference type="ARBA" id="ARBA00009275"/>
    </source>
</evidence>
<accession>A0ABQ1FXY8</accession>
<dbReference type="InterPro" id="IPR001130">
    <property type="entry name" value="TatD-like"/>
</dbReference>
<comment type="similarity">
    <text evidence="1">Belongs to the metallo-dependent hydrolases superfamily. TatD-type hydrolase family.</text>
</comment>
<reference evidence="5" key="1">
    <citation type="journal article" date="2019" name="Int. J. Syst. Evol. Microbiol.">
        <title>The Global Catalogue of Microorganisms (GCM) 10K type strain sequencing project: providing services to taxonomists for standard genome sequencing and annotation.</title>
        <authorList>
            <consortium name="The Broad Institute Genomics Platform"/>
            <consortium name="The Broad Institute Genome Sequencing Center for Infectious Disease"/>
            <person name="Wu L."/>
            <person name="Ma J."/>
        </authorList>
    </citation>
    <scope>NUCLEOTIDE SEQUENCE [LARGE SCALE GENOMIC DNA]</scope>
    <source>
        <strain evidence="5">CGMCC 1.15044</strain>
    </source>
</reference>
<proteinExistence type="inferred from homology"/>
<keyword evidence="5" id="KW-1185">Reference proteome</keyword>
<organism evidence="4 5">
    <name type="scientific">Paenibacillus physcomitrellae</name>
    <dbReference type="NCBI Taxonomy" id="1619311"/>
    <lineage>
        <taxon>Bacteria</taxon>
        <taxon>Bacillati</taxon>
        <taxon>Bacillota</taxon>
        <taxon>Bacilli</taxon>
        <taxon>Bacillales</taxon>
        <taxon>Paenibacillaceae</taxon>
        <taxon>Paenibacillus</taxon>
    </lineage>
</organism>
<evidence type="ECO:0000256" key="2">
    <source>
        <dbReference type="ARBA" id="ARBA00022723"/>
    </source>
</evidence>
<keyword evidence="2" id="KW-0479">Metal-binding</keyword>
<protein>
    <recommendedName>
        <fullName evidence="6">DNAase</fullName>
    </recommendedName>
</protein>
<evidence type="ECO:0000313" key="4">
    <source>
        <dbReference type="EMBL" id="GGA31195.1"/>
    </source>
</evidence>
<dbReference type="InterPro" id="IPR032466">
    <property type="entry name" value="Metal_Hydrolase"/>
</dbReference>
<name>A0ABQ1FXY8_9BACL</name>
<evidence type="ECO:0008006" key="6">
    <source>
        <dbReference type="Google" id="ProtNLM"/>
    </source>
</evidence>
<evidence type="ECO:0000313" key="5">
    <source>
        <dbReference type="Proteomes" id="UP000609323"/>
    </source>
</evidence>
<dbReference type="Gene3D" id="3.20.20.140">
    <property type="entry name" value="Metal-dependent hydrolases"/>
    <property type="match status" value="1"/>
</dbReference>
<dbReference type="Pfam" id="PF01026">
    <property type="entry name" value="TatD_DNase"/>
    <property type="match status" value="1"/>
</dbReference>
<dbReference type="EMBL" id="BMHF01000004">
    <property type="protein sequence ID" value="GGA31195.1"/>
    <property type="molecule type" value="Genomic_DNA"/>
</dbReference>
<gene>
    <name evidence="4" type="ORF">GCM10010917_15320</name>
</gene>
<dbReference type="PANTHER" id="PTHR46317">
    <property type="entry name" value="HYDROLASE OF PHP SUPERFAMILY-RELATED PROTEIN"/>
    <property type="match status" value="1"/>
</dbReference>
<dbReference type="RefSeq" id="WP_229752577.1">
    <property type="nucleotide sequence ID" value="NZ_BMHF01000004.1"/>
</dbReference>
<dbReference type="PANTHER" id="PTHR46317:SF1">
    <property type="entry name" value="HYDROLASE, TATD FAMILY"/>
    <property type="match status" value="1"/>
</dbReference>
<keyword evidence="3" id="KW-0378">Hydrolase</keyword>
<dbReference type="SUPFAM" id="SSF51556">
    <property type="entry name" value="Metallo-dependent hydrolases"/>
    <property type="match status" value="1"/>
</dbReference>
<comment type="caution">
    <text evidence="4">The sequence shown here is derived from an EMBL/GenBank/DDBJ whole genome shotgun (WGS) entry which is preliminary data.</text>
</comment>
<dbReference type="CDD" id="cd01310">
    <property type="entry name" value="TatD_DNAse"/>
    <property type="match status" value="1"/>
</dbReference>
<dbReference type="Proteomes" id="UP000609323">
    <property type="component" value="Unassembled WGS sequence"/>
</dbReference>